<dbReference type="AlphaFoldDB" id="X6LSP9"/>
<dbReference type="EMBL" id="ASPP01029060">
    <property type="protein sequence ID" value="ETO04679.1"/>
    <property type="molecule type" value="Genomic_DNA"/>
</dbReference>
<evidence type="ECO:0000313" key="3">
    <source>
        <dbReference type="EMBL" id="ETO04679.1"/>
    </source>
</evidence>
<evidence type="ECO:0000256" key="1">
    <source>
        <dbReference type="SAM" id="MobiDB-lite"/>
    </source>
</evidence>
<keyword evidence="4" id="KW-1185">Reference proteome</keyword>
<dbReference type="Proteomes" id="UP000023152">
    <property type="component" value="Unassembled WGS sequence"/>
</dbReference>
<feature type="compositionally biased region" description="Polar residues" evidence="1">
    <location>
        <begin position="108"/>
        <end position="118"/>
    </location>
</feature>
<feature type="compositionally biased region" description="Basic and acidic residues" evidence="1">
    <location>
        <begin position="51"/>
        <end position="67"/>
    </location>
</feature>
<evidence type="ECO:0000313" key="4">
    <source>
        <dbReference type="Proteomes" id="UP000023152"/>
    </source>
</evidence>
<gene>
    <name evidence="3" type="ORF">RFI_32714</name>
</gene>
<evidence type="ECO:0000256" key="2">
    <source>
        <dbReference type="SAM" id="Phobius"/>
    </source>
</evidence>
<reference evidence="3 4" key="1">
    <citation type="journal article" date="2013" name="Curr. Biol.">
        <title>The Genome of the Foraminiferan Reticulomyxa filosa.</title>
        <authorList>
            <person name="Glockner G."/>
            <person name="Hulsmann N."/>
            <person name="Schleicher M."/>
            <person name="Noegel A.A."/>
            <person name="Eichinger L."/>
            <person name="Gallinger C."/>
            <person name="Pawlowski J."/>
            <person name="Sierra R."/>
            <person name="Euteneuer U."/>
            <person name="Pillet L."/>
            <person name="Moustafa A."/>
            <person name="Platzer M."/>
            <person name="Groth M."/>
            <person name="Szafranski K."/>
            <person name="Schliwa M."/>
        </authorList>
    </citation>
    <scope>NUCLEOTIDE SEQUENCE [LARGE SCALE GENOMIC DNA]</scope>
</reference>
<organism evidence="3 4">
    <name type="scientific">Reticulomyxa filosa</name>
    <dbReference type="NCBI Taxonomy" id="46433"/>
    <lineage>
        <taxon>Eukaryota</taxon>
        <taxon>Sar</taxon>
        <taxon>Rhizaria</taxon>
        <taxon>Retaria</taxon>
        <taxon>Foraminifera</taxon>
        <taxon>Monothalamids</taxon>
        <taxon>Reticulomyxidae</taxon>
        <taxon>Reticulomyxa</taxon>
    </lineage>
</organism>
<accession>X6LSP9</accession>
<feature type="compositionally biased region" description="Polar residues" evidence="1">
    <location>
        <begin position="38"/>
        <end position="47"/>
    </location>
</feature>
<protein>
    <submittedName>
        <fullName evidence="3">Uncharacterized protein</fullName>
    </submittedName>
</protein>
<feature type="region of interest" description="Disordered" evidence="1">
    <location>
        <begin position="18"/>
        <end position="82"/>
    </location>
</feature>
<feature type="compositionally biased region" description="Basic and acidic residues" evidence="1">
    <location>
        <begin position="125"/>
        <end position="145"/>
    </location>
</feature>
<keyword evidence="2" id="KW-1133">Transmembrane helix</keyword>
<name>X6LSP9_RETFI</name>
<keyword evidence="2" id="KW-0472">Membrane</keyword>
<keyword evidence="2" id="KW-0812">Transmembrane</keyword>
<sequence length="343" mass="39443">MRINYIRIYKKNTTKYKKNKNKKGHVLHSSQKKEAEENVSQSVTPPLSETIVEKEKDNTNEKKDIVENKTTSTQLEMDKKLSENSLATNVRSVSEHVKPLQGLSISNSLRKLQRQTESVPYESGLSRHDNQSDGVHDDRNERDKYTVTSGNKGAISIDQMDEKMHSSDESTYRSLVYLEEQKHVESVIASIFQTIKISQKIIEKWRQKAAEYDALMELTHQMLAQKNQLLIELNLSQELSRALKKQFNDLQHEKRTLLASPNERTRTLRRAYGRREHEQEIDPDIAFVGTGHEVAKKGINLSQHFHFQNAFPSADTQPYLSISVLQIALVVLIAIITFRFGQV</sequence>
<feature type="transmembrane region" description="Helical" evidence="2">
    <location>
        <begin position="319"/>
        <end position="340"/>
    </location>
</feature>
<feature type="region of interest" description="Disordered" evidence="1">
    <location>
        <begin position="108"/>
        <end position="166"/>
    </location>
</feature>
<proteinExistence type="predicted"/>
<comment type="caution">
    <text evidence="3">The sequence shown here is derived from an EMBL/GenBank/DDBJ whole genome shotgun (WGS) entry which is preliminary data.</text>
</comment>